<evidence type="ECO:0000313" key="3">
    <source>
        <dbReference type="EMBL" id="KFD71870.1"/>
    </source>
</evidence>
<organism evidence="3">
    <name type="scientific">Trichuris suis</name>
    <name type="common">pig whipworm</name>
    <dbReference type="NCBI Taxonomy" id="68888"/>
    <lineage>
        <taxon>Eukaryota</taxon>
        <taxon>Metazoa</taxon>
        <taxon>Ecdysozoa</taxon>
        <taxon>Nematoda</taxon>
        <taxon>Enoplea</taxon>
        <taxon>Dorylaimia</taxon>
        <taxon>Trichinellida</taxon>
        <taxon>Trichuridae</taxon>
        <taxon>Trichuris</taxon>
    </lineage>
</organism>
<keyword evidence="1" id="KW-0732">Signal</keyword>
<name>A0A085NQX4_9BILA</name>
<gene>
    <name evidence="2" type="ORF">M513_08126</name>
    <name evidence="3" type="ORF">M514_08126</name>
</gene>
<sequence>WILSQTLLLMKVLSSMLLWKSQTEKAKNLLFAGSDLASIMTISWKRSSQTYLRKNCHLSALVEAAFAMTLCRKRLKFTDIRRRMARPITNWQWKSCVNVFLVTAFRSGRVNIT</sequence>
<feature type="non-terminal residue" evidence="3">
    <location>
        <position position="113"/>
    </location>
</feature>
<accession>A0A085NQX4</accession>
<dbReference type="EMBL" id="KL363245">
    <property type="protein sequence ID" value="KFD50944.1"/>
    <property type="molecule type" value="Genomic_DNA"/>
</dbReference>
<keyword evidence="4" id="KW-1185">Reference proteome</keyword>
<dbReference type="EMBL" id="KL367480">
    <property type="protein sequence ID" value="KFD71870.1"/>
    <property type="molecule type" value="Genomic_DNA"/>
</dbReference>
<dbReference type="Proteomes" id="UP000030764">
    <property type="component" value="Unassembled WGS sequence"/>
</dbReference>
<feature type="chain" id="PRO_5010405456" evidence="1">
    <location>
        <begin position="24"/>
        <end position="113"/>
    </location>
</feature>
<proteinExistence type="predicted"/>
<evidence type="ECO:0000313" key="2">
    <source>
        <dbReference type="EMBL" id="KFD50944.1"/>
    </source>
</evidence>
<evidence type="ECO:0000313" key="4">
    <source>
        <dbReference type="Proteomes" id="UP000030764"/>
    </source>
</evidence>
<dbReference type="AlphaFoldDB" id="A0A085NQX4"/>
<feature type="signal peptide" evidence="1">
    <location>
        <begin position="1"/>
        <end position="23"/>
    </location>
</feature>
<dbReference type="Proteomes" id="UP000030758">
    <property type="component" value="Unassembled WGS sequence"/>
</dbReference>
<reference evidence="3 4" key="1">
    <citation type="journal article" date="2014" name="Nat. Genet.">
        <title>Genome and transcriptome of the porcine whipworm Trichuris suis.</title>
        <authorList>
            <person name="Jex A.R."/>
            <person name="Nejsum P."/>
            <person name="Schwarz E.M."/>
            <person name="Hu L."/>
            <person name="Young N.D."/>
            <person name="Hall R.S."/>
            <person name="Korhonen P.K."/>
            <person name="Liao S."/>
            <person name="Thamsborg S."/>
            <person name="Xia J."/>
            <person name="Xu P."/>
            <person name="Wang S."/>
            <person name="Scheerlinck J.P."/>
            <person name="Hofmann A."/>
            <person name="Sternberg P.W."/>
            <person name="Wang J."/>
            <person name="Gasser R.B."/>
        </authorList>
    </citation>
    <scope>NUCLEOTIDE SEQUENCE [LARGE SCALE GENOMIC DNA]</scope>
    <source>
        <strain evidence="3">DCEP-RM93F</strain>
        <strain evidence="2">DCEP-RM93M</strain>
    </source>
</reference>
<protein>
    <submittedName>
        <fullName evidence="3">Uncharacterized protein</fullName>
    </submittedName>
</protein>
<evidence type="ECO:0000256" key="1">
    <source>
        <dbReference type="SAM" id="SignalP"/>
    </source>
</evidence>
<feature type="non-terminal residue" evidence="3">
    <location>
        <position position="1"/>
    </location>
</feature>